<reference evidence="3 4" key="1">
    <citation type="submission" date="2016-04" db="EMBL/GenBank/DDBJ databases">
        <title>Draft genome sequence of freshwater magnetotactic bacteria Magnetospirillum marisnigri SP-1 and Magnetospirillum moscoviense BB-1.</title>
        <authorList>
            <person name="Koziaeva V."/>
            <person name="Dziuba M.V."/>
            <person name="Ivanov T.M."/>
            <person name="Kuznetsov B."/>
            <person name="Grouzdev D.S."/>
        </authorList>
    </citation>
    <scope>NUCLEOTIDE SEQUENCE [LARGE SCALE GENOMIC DNA]</scope>
    <source>
        <strain evidence="3 4">BB-1</strain>
    </source>
</reference>
<evidence type="ECO:0000259" key="2">
    <source>
        <dbReference type="Pfam" id="PF20172"/>
    </source>
</evidence>
<keyword evidence="4" id="KW-1185">Reference proteome</keyword>
<dbReference type="EMBL" id="LWQU01000134">
    <property type="protein sequence ID" value="OAN50867.1"/>
    <property type="molecule type" value="Genomic_DNA"/>
</dbReference>
<sequence length="113" mass="13282">MQTTAYLTLSRHNVYYFRWPLPMELHPLRQRLYIRTSLRTHDRREALRLSRSLGYLGETLTAQGIASGMRYDEIRAVLTKHFSDKLAQHKARIAEHGRTGAPKRHGGGNRWRR</sequence>
<dbReference type="OrthoDB" id="7222937at2"/>
<dbReference type="InterPro" id="IPR046668">
    <property type="entry name" value="DUF6538"/>
</dbReference>
<dbReference type="STRING" id="1437059.A6A05_11380"/>
<dbReference type="Proteomes" id="UP000078543">
    <property type="component" value="Unassembled WGS sequence"/>
</dbReference>
<organism evidence="3 4">
    <name type="scientific">Magnetospirillum moscoviense</name>
    <dbReference type="NCBI Taxonomy" id="1437059"/>
    <lineage>
        <taxon>Bacteria</taxon>
        <taxon>Pseudomonadati</taxon>
        <taxon>Pseudomonadota</taxon>
        <taxon>Alphaproteobacteria</taxon>
        <taxon>Rhodospirillales</taxon>
        <taxon>Rhodospirillaceae</taxon>
        <taxon>Magnetospirillum</taxon>
    </lineage>
</organism>
<protein>
    <recommendedName>
        <fullName evidence="2">DUF6538 domain-containing protein</fullName>
    </recommendedName>
</protein>
<dbReference type="AlphaFoldDB" id="A0A178MS44"/>
<proteinExistence type="predicted"/>
<evidence type="ECO:0000256" key="1">
    <source>
        <dbReference type="SAM" id="MobiDB-lite"/>
    </source>
</evidence>
<accession>A0A178MS44</accession>
<feature type="domain" description="DUF6538" evidence="2">
    <location>
        <begin position="10"/>
        <end position="53"/>
    </location>
</feature>
<dbReference type="Pfam" id="PF20172">
    <property type="entry name" value="DUF6538"/>
    <property type="match status" value="1"/>
</dbReference>
<evidence type="ECO:0000313" key="3">
    <source>
        <dbReference type="EMBL" id="OAN50867.1"/>
    </source>
</evidence>
<name>A0A178MS44_9PROT</name>
<evidence type="ECO:0000313" key="4">
    <source>
        <dbReference type="Proteomes" id="UP000078543"/>
    </source>
</evidence>
<dbReference type="RefSeq" id="WP_068499781.1">
    <property type="nucleotide sequence ID" value="NZ_LWQU01000134.1"/>
</dbReference>
<feature type="region of interest" description="Disordered" evidence="1">
    <location>
        <begin position="91"/>
        <end position="113"/>
    </location>
</feature>
<comment type="caution">
    <text evidence="3">The sequence shown here is derived from an EMBL/GenBank/DDBJ whole genome shotgun (WGS) entry which is preliminary data.</text>
</comment>
<feature type="compositionally biased region" description="Basic residues" evidence="1">
    <location>
        <begin position="101"/>
        <end position="113"/>
    </location>
</feature>
<gene>
    <name evidence="3" type="ORF">A6A05_11380</name>
</gene>